<accession>A0A0C3GSD5</accession>
<proteinExistence type="predicted"/>
<gene>
    <name evidence="1" type="ORF">OIDMADRAFT_136641</name>
</gene>
<reference evidence="2" key="2">
    <citation type="submission" date="2015-01" db="EMBL/GenBank/DDBJ databases">
        <title>Evolutionary Origins and Diversification of the Mycorrhizal Mutualists.</title>
        <authorList>
            <consortium name="DOE Joint Genome Institute"/>
            <consortium name="Mycorrhizal Genomics Consortium"/>
            <person name="Kohler A."/>
            <person name="Kuo A."/>
            <person name="Nagy L.G."/>
            <person name="Floudas D."/>
            <person name="Copeland A."/>
            <person name="Barry K.W."/>
            <person name="Cichocki N."/>
            <person name="Veneault-Fourrey C."/>
            <person name="LaButti K."/>
            <person name="Lindquist E.A."/>
            <person name="Lipzen A."/>
            <person name="Lundell T."/>
            <person name="Morin E."/>
            <person name="Murat C."/>
            <person name="Riley R."/>
            <person name="Ohm R."/>
            <person name="Sun H."/>
            <person name="Tunlid A."/>
            <person name="Henrissat B."/>
            <person name="Grigoriev I.V."/>
            <person name="Hibbett D.S."/>
            <person name="Martin F."/>
        </authorList>
    </citation>
    <scope>NUCLEOTIDE SEQUENCE [LARGE SCALE GENOMIC DNA]</scope>
    <source>
        <strain evidence="2">Zn</strain>
    </source>
</reference>
<keyword evidence="2" id="KW-1185">Reference proteome</keyword>
<organism evidence="1 2">
    <name type="scientific">Oidiodendron maius (strain Zn)</name>
    <dbReference type="NCBI Taxonomy" id="913774"/>
    <lineage>
        <taxon>Eukaryota</taxon>
        <taxon>Fungi</taxon>
        <taxon>Dikarya</taxon>
        <taxon>Ascomycota</taxon>
        <taxon>Pezizomycotina</taxon>
        <taxon>Leotiomycetes</taxon>
        <taxon>Leotiomycetes incertae sedis</taxon>
        <taxon>Myxotrichaceae</taxon>
        <taxon>Oidiodendron</taxon>
    </lineage>
</organism>
<dbReference type="HOGENOM" id="CLU_2838185_0_0_1"/>
<name>A0A0C3GSD5_OIDMZ</name>
<evidence type="ECO:0000313" key="1">
    <source>
        <dbReference type="EMBL" id="KIM94194.1"/>
    </source>
</evidence>
<feature type="non-terminal residue" evidence="1">
    <location>
        <position position="1"/>
    </location>
</feature>
<evidence type="ECO:0000313" key="2">
    <source>
        <dbReference type="Proteomes" id="UP000054321"/>
    </source>
</evidence>
<protein>
    <submittedName>
        <fullName evidence="1">Uncharacterized protein</fullName>
    </submittedName>
</protein>
<reference evidence="1 2" key="1">
    <citation type="submission" date="2014-04" db="EMBL/GenBank/DDBJ databases">
        <authorList>
            <consortium name="DOE Joint Genome Institute"/>
            <person name="Kuo A."/>
            <person name="Martino E."/>
            <person name="Perotto S."/>
            <person name="Kohler A."/>
            <person name="Nagy L.G."/>
            <person name="Floudas D."/>
            <person name="Copeland A."/>
            <person name="Barry K.W."/>
            <person name="Cichocki N."/>
            <person name="Veneault-Fourrey C."/>
            <person name="LaButti K."/>
            <person name="Lindquist E.A."/>
            <person name="Lipzen A."/>
            <person name="Lundell T."/>
            <person name="Morin E."/>
            <person name="Murat C."/>
            <person name="Sun H."/>
            <person name="Tunlid A."/>
            <person name="Henrissat B."/>
            <person name="Grigoriev I.V."/>
            <person name="Hibbett D.S."/>
            <person name="Martin F."/>
            <person name="Nordberg H.P."/>
            <person name="Cantor M.N."/>
            <person name="Hua S.X."/>
        </authorList>
    </citation>
    <scope>NUCLEOTIDE SEQUENCE [LARGE SCALE GENOMIC DNA]</scope>
    <source>
        <strain evidence="1 2">Zn</strain>
    </source>
</reference>
<dbReference type="Proteomes" id="UP000054321">
    <property type="component" value="Unassembled WGS sequence"/>
</dbReference>
<dbReference type="AlphaFoldDB" id="A0A0C3GSD5"/>
<dbReference type="InParanoid" id="A0A0C3GSD5"/>
<dbReference type="OrthoDB" id="25818at2759"/>
<dbReference type="EMBL" id="KN832891">
    <property type="protein sequence ID" value="KIM94194.1"/>
    <property type="molecule type" value="Genomic_DNA"/>
</dbReference>
<sequence length="66" mass="7825">WKGIDYNPIFYNAESFKGALYKIKAFYNQYPKAIGPLVNLKYWLDCYKQGKEPENYLNNNAYTDIC</sequence>